<keyword evidence="1" id="KW-0472">Membrane</keyword>
<feature type="transmembrane region" description="Helical" evidence="1">
    <location>
        <begin position="39"/>
        <end position="59"/>
    </location>
</feature>
<protein>
    <recommendedName>
        <fullName evidence="4">Ada DNA repair metal-binding domain-containing protein</fullName>
    </recommendedName>
</protein>
<dbReference type="Gene3D" id="3.40.10.10">
    <property type="entry name" value="DNA Methylphosphotriester Repair Domain"/>
    <property type="match status" value="1"/>
</dbReference>
<keyword evidence="1" id="KW-1133">Transmembrane helix</keyword>
<evidence type="ECO:0000313" key="2">
    <source>
        <dbReference type="EMBL" id="OHA58651.1"/>
    </source>
</evidence>
<evidence type="ECO:0008006" key="4">
    <source>
        <dbReference type="Google" id="ProtNLM"/>
    </source>
</evidence>
<sequence>MSIREITEKIKGRVRVGLGGVGDRPLALVEKLRQNEKDIWILLVVILVAGLFFGLGRLTKIVGEREPIKITQPALVTGSLAGAILANNKAGAKAVESSIGQPLASQAKYVASKSGTRYYLPTCSGVKRIKEENKVWFNTIDEAKSAGYTPAANCSGI</sequence>
<dbReference type="EMBL" id="MHTJ01000003">
    <property type="protein sequence ID" value="OHA58651.1"/>
    <property type="molecule type" value="Genomic_DNA"/>
</dbReference>
<dbReference type="Proteomes" id="UP000177043">
    <property type="component" value="Unassembled WGS sequence"/>
</dbReference>
<dbReference type="AlphaFoldDB" id="A0A1G2QF96"/>
<evidence type="ECO:0000256" key="1">
    <source>
        <dbReference type="SAM" id="Phobius"/>
    </source>
</evidence>
<evidence type="ECO:0000313" key="3">
    <source>
        <dbReference type="Proteomes" id="UP000177043"/>
    </source>
</evidence>
<dbReference type="STRING" id="1802438.A2571_02685"/>
<reference evidence="2 3" key="1">
    <citation type="journal article" date="2016" name="Nat. Commun.">
        <title>Thousands of microbial genomes shed light on interconnected biogeochemical processes in an aquifer system.</title>
        <authorList>
            <person name="Anantharaman K."/>
            <person name="Brown C.T."/>
            <person name="Hug L.A."/>
            <person name="Sharon I."/>
            <person name="Castelle C.J."/>
            <person name="Probst A.J."/>
            <person name="Thomas B.C."/>
            <person name="Singh A."/>
            <person name="Wilkins M.J."/>
            <person name="Karaoz U."/>
            <person name="Brodie E.L."/>
            <person name="Williams K.H."/>
            <person name="Hubbard S.S."/>
            <person name="Banfield J.F."/>
        </authorList>
    </citation>
    <scope>NUCLEOTIDE SEQUENCE [LARGE SCALE GENOMIC DNA]</scope>
</reference>
<proteinExistence type="predicted"/>
<name>A0A1G2QF96_9BACT</name>
<accession>A0A1G2QF96</accession>
<organism evidence="2 3">
    <name type="scientific">Candidatus Vogelbacteria bacterium RIFOXYD1_FULL_44_32</name>
    <dbReference type="NCBI Taxonomy" id="1802438"/>
    <lineage>
        <taxon>Bacteria</taxon>
        <taxon>Candidatus Vogeliibacteriota</taxon>
    </lineage>
</organism>
<keyword evidence="1" id="KW-0812">Transmembrane</keyword>
<dbReference type="SUPFAM" id="SSF57884">
    <property type="entry name" value="Ada DNA repair protein, N-terminal domain (N-Ada 10)"/>
    <property type="match status" value="1"/>
</dbReference>
<dbReference type="InterPro" id="IPR035451">
    <property type="entry name" value="Ada-like_dom_sf"/>
</dbReference>
<comment type="caution">
    <text evidence="2">The sequence shown here is derived from an EMBL/GenBank/DDBJ whole genome shotgun (WGS) entry which is preliminary data.</text>
</comment>
<gene>
    <name evidence="2" type="ORF">A2571_02685</name>
</gene>